<dbReference type="InterPro" id="IPR036388">
    <property type="entry name" value="WH-like_DNA-bd_sf"/>
</dbReference>
<dbReference type="Proteomes" id="UP000284822">
    <property type="component" value="Unassembled WGS sequence"/>
</dbReference>
<gene>
    <name evidence="3" type="ORF">DS832_01515</name>
</gene>
<organism evidence="3 4">
    <name type="scientific">Bombilactobacillus bombi</name>
    <dbReference type="NCBI Taxonomy" id="1303590"/>
    <lineage>
        <taxon>Bacteria</taxon>
        <taxon>Bacillati</taxon>
        <taxon>Bacillota</taxon>
        <taxon>Bacilli</taxon>
        <taxon>Lactobacillales</taxon>
        <taxon>Lactobacillaceae</taxon>
        <taxon>Bombilactobacillus</taxon>
    </lineage>
</organism>
<comment type="caution">
    <text evidence="3">The sequence shown here is derived from an EMBL/GenBank/DDBJ whole genome shotgun (WGS) entry which is preliminary data.</text>
</comment>
<evidence type="ECO:0000313" key="3">
    <source>
        <dbReference type="EMBL" id="RHW48270.1"/>
    </source>
</evidence>
<name>A0A3R6YQ65_9LACO</name>
<proteinExistence type="predicted"/>
<evidence type="ECO:0000313" key="4">
    <source>
        <dbReference type="Proteomes" id="UP000284822"/>
    </source>
</evidence>
<dbReference type="AlphaFoldDB" id="A0A3R6YQ65"/>
<reference evidence="3 4" key="1">
    <citation type="submission" date="2018-07" db="EMBL/GenBank/DDBJ databases">
        <title>Genome sequences of six Lactobacillus spp. isolated from bumble bee guts.</title>
        <authorList>
            <person name="Motta E.V.S."/>
            <person name="Moran N.A."/>
        </authorList>
    </citation>
    <scope>NUCLEOTIDE SEQUENCE [LARGE SCALE GENOMIC DNA]</scope>
    <source>
        <strain evidence="3 4">LV-8.1</strain>
    </source>
</reference>
<sequence>MNKKINIVVVIIIAILCIASFSQVKIGKADKIKINGNVTTILEDKDGFGHIRGTAKPGERVIFKPNSNSDEVPEVADVNKKGKFDIVVHYTDEESCTGVLDYGDATKSGKNKLKYDPIKLTIKRNPDYESEDEKDSDSSSSTEDNSSSNTEGNSNSDGTSESGSSNSTTSPTPSKPKVTPEQKNALKKAKYYVLNSDMSAQGIKEQLQYEQFSEDAIQYALDHVDNAMFSSSALNKAKYYQNNANMSPERIREQLQYEGFTSDQISFAMQHIN</sequence>
<dbReference type="Gene3D" id="1.10.10.10">
    <property type="entry name" value="Winged helix-like DNA-binding domain superfamily/Winged helix DNA-binding domain"/>
    <property type="match status" value="2"/>
</dbReference>
<evidence type="ECO:0000256" key="1">
    <source>
        <dbReference type="SAM" id="MobiDB-lite"/>
    </source>
</evidence>
<dbReference type="RefSeq" id="WP_118910066.1">
    <property type="nucleotide sequence ID" value="NZ_QOCS01000005.1"/>
</dbReference>
<dbReference type="EMBL" id="QOCS01000005">
    <property type="protein sequence ID" value="RHW48270.1"/>
    <property type="molecule type" value="Genomic_DNA"/>
</dbReference>
<feature type="region of interest" description="Disordered" evidence="1">
    <location>
        <begin position="124"/>
        <end position="183"/>
    </location>
</feature>
<dbReference type="Pfam" id="PF07553">
    <property type="entry name" value="Lipoprotein_Ltp"/>
    <property type="match status" value="2"/>
</dbReference>
<dbReference type="InterPro" id="IPR011434">
    <property type="entry name" value="Ltp-like_HTH"/>
</dbReference>
<feature type="domain" description="Putative host cell surface-exposed lipoprotein Ltp-like HTH region" evidence="2">
    <location>
        <begin position="181"/>
        <end position="224"/>
    </location>
</feature>
<protein>
    <recommendedName>
        <fullName evidence="2">Putative host cell surface-exposed lipoprotein Ltp-like HTH region domain-containing protein</fullName>
    </recommendedName>
</protein>
<feature type="domain" description="Putative host cell surface-exposed lipoprotein Ltp-like HTH region" evidence="2">
    <location>
        <begin position="231"/>
        <end position="272"/>
    </location>
</feature>
<evidence type="ECO:0000259" key="2">
    <source>
        <dbReference type="Pfam" id="PF07553"/>
    </source>
</evidence>
<feature type="compositionally biased region" description="Low complexity" evidence="1">
    <location>
        <begin position="138"/>
        <end position="172"/>
    </location>
</feature>
<accession>A0A3R6YQ65</accession>